<keyword evidence="2" id="KW-1133">Transmembrane helix</keyword>
<name>A0A410JQZ5_ORNRH</name>
<organism evidence="4 5">
    <name type="scientific">Ornithobacterium rhinotracheale</name>
    <dbReference type="NCBI Taxonomy" id="28251"/>
    <lineage>
        <taxon>Bacteria</taxon>
        <taxon>Pseudomonadati</taxon>
        <taxon>Bacteroidota</taxon>
        <taxon>Flavobacteriia</taxon>
        <taxon>Flavobacteriales</taxon>
        <taxon>Weeksellaceae</taxon>
        <taxon>Ornithobacterium</taxon>
    </lineage>
</organism>
<proteinExistence type="predicted"/>
<evidence type="ECO:0000313" key="4">
    <source>
        <dbReference type="EMBL" id="QAR30501.1"/>
    </source>
</evidence>
<evidence type="ECO:0000256" key="1">
    <source>
        <dbReference type="SAM" id="MobiDB-lite"/>
    </source>
</evidence>
<dbReference type="AlphaFoldDB" id="A0A410JQZ5"/>
<keyword evidence="2" id="KW-0472">Membrane</keyword>
<accession>A0A410JQZ5</accession>
<dbReference type="Pfam" id="PF03793">
    <property type="entry name" value="PASTA"/>
    <property type="match status" value="2"/>
</dbReference>
<dbReference type="PROSITE" id="PS51178">
    <property type="entry name" value="PASTA"/>
    <property type="match status" value="2"/>
</dbReference>
<dbReference type="RefSeq" id="WP_128500989.1">
    <property type="nucleotide sequence ID" value="NZ_CP035107.1"/>
</dbReference>
<protein>
    <submittedName>
        <fullName evidence="4">PASTA domain-containing protein</fullName>
    </submittedName>
</protein>
<dbReference type="EMBL" id="CP035107">
    <property type="protein sequence ID" value="QAR30501.1"/>
    <property type="molecule type" value="Genomic_DNA"/>
</dbReference>
<keyword evidence="2" id="KW-0812">Transmembrane</keyword>
<gene>
    <name evidence="4" type="ORF">EQP59_03595</name>
</gene>
<sequence length="334" mass="37938">MNFLKAFISWKVWLNVLIGAGLLVGLWYFTFNWLNDYTNHNVEVKVPDLSTMNIHQAMKALDDLGLEYSVDSVKYSENFKPFAVLDFYPTAGSMVKPGRKIFIKSNPRTWQPVALPNLIDKSKRLAFTQLSMRHFVVGDTIYIKDPAKDAVLKVLFNGKEIPAGTFLPRGSVVDLVLGKGFDLDMPVPNLIGMTLDEARNTILEHYFELGKVNFFGSETDSINGTVVYQDPPDTDTYDEGRPISVWLSTKMLSELKKQTDSLDIIFRRKIKGEDSLYYKSVQNSKKIRISDLPEEIRNQVKYDEAAKSNLEKRKSTQAPVQHKPKIDTTGISID</sequence>
<reference evidence="4 5" key="1">
    <citation type="submission" date="2019-01" db="EMBL/GenBank/DDBJ databases">
        <title>Whole Genome of Ornithobacterium rhinotracheale FARPER-174b.</title>
        <authorList>
            <person name="Tataje-Lavanda L.A."/>
            <person name="Montalvan A."/>
            <person name="Montesinos R."/>
            <person name="Zimic M."/>
            <person name="Fernandez-Sanchez M."/>
            <person name="Fernandez-Diaz M."/>
        </authorList>
    </citation>
    <scope>NUCLEOTIDE SEQUENCE [LARGE SCALE GENOMIC DNA]</scope>
    <source>
        <strain evidence="4 5">FARPER-174b</strain>
    </source>
</reference>
<evidence type="ECO:0000313" key="5">
    <source>
        <dbReference type="Proteomes" id="UP000287701"/>
    </source>
</evidence>
<dbReference type="InterPro" id="IPR005543">
    <property type="entry name" value="PASTA_dom"/>
</dbReference>
<evidence type="ECO:0000259" key="3">
    <source>
        <dbReference type="PROSITE" id="PS51178"/>
    </source>
</evidence>
<dbReference type="Proteomes" id="UP000287701">
    <property type="component" value="Chromosome"/>
</dbReference>
<feature type="domain" description="PASTA" evidence="3">
    <location>
        <begin position="41"/>
        <end position="107"/>
    </location>
</feature>
<evidence type="ECO:0000256" key="2">
    <source>
        <dbReference type="SAM" id="Phobius"/>
    </source>
</evidence>
<feature type="region of interest" description="Disordered" evidence="1">
    <location>
        <begin position="308"/>
        <end position="334"/>
    </location>
</feature>
<feature type="domain" description="PASTA" evidence="3">
    <location>
        <begin position="184"/>
        <end position="249"/>
    </location>
</feature>
<dbReference type="CDD" id="cd06577">
    <property type="entry name" value="PASTA_pknB"/>
    <property type="match status" value="2"/>
</dbReference>
<feature type="transmembrane region" description="Helical" evidence="2">
    <location>
        <begin position="12"/>
        <end position="31"/>
    </location>
</feature>
<dbReference type="Gene3D" id="3.30.10.20">
    <property type="match status" value="3"/>
</dbReference>
<dbReference type="SMART" id="SM00740">
    <property type="entry name" value="PASTA"/>
    <property type="match status" value="2"/>
</dbReference>
<dbReference type="OrthoDB" id="9803895at2"/>